<comment type="caution">
    <text evidence="1">The sequence shown here is derived from an EMBL/GenBank/DDBJ whole genome shotgun (WGS) entry which is preliminary data.</text>
</comment>
<organism evidence="1 2">
    <name type="scientific">Orchesella dallaii</name>
    <dbReference type="NCBI Taxonomy" id="48710"/>
    <lineage>
        <taxon>Eukaryota</taxon>
        <taxon>Metazoa</taxon>
        <taxon>Ecdysozoa</taxon>
        <taxon>Arthropoda</taxon>
        <taxon>Hexapoda</taxon>
        <taxon>Collembola</taxon>
        <taxon>Entomobryomorpha</taxon>
        <taxon>Entomobryoidea</taxon>
        <taxon>Orchesellidae</taxon>
        <taxon>Orchesellinae</taxon>
        <taxon>Orchesella</taxon>
    </lineage>
</organism>
<protein>
    <submittedName>
        <fullName evidence="1">Uncharacterized protein</fullName>
    </submittedName>
</protein>
<evidence type="ECO:0000313" key="1">
    <source>
        <dbReference type="EMBL" id="CAL8068090.1"/>
    </source>
</evidence>
<accession>A0ABP1PHN1</accession>
<name>A0ABP1PHN1_9HEXA</name>
<dbReference type="EMBL" id="CAXLJM020000001">
    <property type="protein sequence ID" value="CAL8068090.1"/>
    <property type="molecule type" value="Genomic_DNA"/>
</dbReference>
<proteinExistence type="predicted"/>
<evidence type="ECO:0000313" key="2">
    <source>
        <dbReference type="Proteomes" id="UP001642540"/>
    </source>
</evidence>
<reference evidence="1 2" key="1">
    <citation type="submission" date="2024-08" db="EMBL/GenBank/DDBJ databases">
        <authorList>
            <person name="Cucini C."/>
            <person name="Frati F."/>
        </authorList>
    </citation>
    <scope>NUCLEOTIDE SEQUENCE [LARGE SCALE GENOMIC DNA]</scope>
</reference>
<keyword evidence="2" id="KW-1185">Reference proteome</keyword>
<sequence length="59" mass="6469">MSGHCHCGNVNGADSISISTKLTKVHTDIDEPPSYNSLDVWTDNPPSYMEFIQSTEGKL</sequence>
<gene>
    <name evidence="1" type="ORF">ODALV1_LOCUS106</name>
</gene>
<dbReference type="Proteomes" id="UP001642540">
    <property type="component" value="Unassembled WGS sequence"/>
</dbReference>